<gene>
    <name evidence="2" type="ORF">LITE_LOCUS3964</name>
</gene>
<sequence length="371" mass="42531">QIEEEVIEETDYDGFTTYVDKNGRRFRRRGPTVLADLWNMDPNEKIDVEVNKHGTPCGPESGLFASFLGVVARNGLFTPLELNWRKAEFRPYKAKILDLVQTKFRYPAATTKWILSTVNRRWSDYKTKLKSKYYDPELSIEEILAIPKPEGIIDTHWQTLVNRWYTEDFQRLSKINAENASNMKTPHTCGRMSIARWKAIKTKETGKEPDRLETFEDTHTRKNGTYVNGYTATLIEKAYTLRQEGSFDNEQIFQKVHGPEHPGRVRCAGLGPTPSTYLGPSCSSASINSTTTSNSNEVDALRSEVIELRNELAEAKSEVVELRSGMDQLQMEVDTLKTCSCNIFVGRRGQWRVQFVHYLHQAKVLHGVDKR</sequence>
<protein>
    <recommendedName>
        <fullName evidence="4">Transposase</fullName>
    </recommendedName>
</protein>
<name>A0AAV0HDF2_9ROSI</name>
<feature type="non-terminal residue" evidence="2">
    <location>
        <position position="1"/>
    </location>
</feature>
<evidence type="ECO:0008006" key="4">
    <source>
        <dbReference type="Google" id="ProtNLM"/>
    </source>
</evidence>
<dbReference type="Proteomes" id="UP001154282">
    <property type="component" value="Unassembled WGS sequence"/>
</dbReference>
<dbReference type="Gene3D" id="1.20.5.1700">
    <property type="match status" value="1"/>
</dbReference>
<evidence type="ECO:0000313" key="3">
    <source>
        <dbReference type="Proteomes" id="UP001154282"/>
    </source>
</evidence>
<evidence type="ECO:0000313" key="2">
    <source>
        <dbReference type="EMBL" id="CAI0383365.1"/>
    </source>
</evidence>
<organism evidence="2 3">
    <name type="scientific">Linum tenue</name>
    <dbReference type="NCBI Taxonomy" id="586396"/>
    <lineage>
        <taxon>Eukaryota</taxon>
        <taxon>Viridiplantae</taxon>
        <taxon>Streptophyta</taxon>
        <taxon>Embryophyta</taxon>
        <taxon>Tracheophyta</taxon>
        <taxon>Spermatophyta</taxon>
        <taxon>Magnoliopsida</taxon>
        <taxon>eudicotyledons</taxon>
        <taxon>Gunneridae</taxon>
        <taxon>Pentapetalae</taxon>
        <taxon>rosids</taxon>
        <taxon>fabids</taxon>
        <taxon>Malpighiales</taxon>
        <taxon>Linaceae</taxon>
        <taxon>Linum</taxon>
    </lineage>
</organism>
<dbReference type="AlphaFoldDB" id="A0AAV0HDF2"/>
<dbReference type="Pfam" id="PF03004">
    <property type="entry name" value="Transposase_24"/>
    <property type="match status" value="1"/>
</dbReference>
<dbReference type="PANTHER" id="PTHR33144:SF52">
    <property type="match status" value="1"/>
</dbReference>
<keyword evidence="1" id="KW-0175">Coiled coil</keyword>
<accession>A0AAV0HDF2</accession>
<feature type="coiled-coil region" evidence="1">
    <location>
        <begin position="298"/>
        <end position="332"/>
    </location>
</feature>
<proteinExistence type="predicted"/>
<dbReference type="EMBL" id="CAMGYJ010000002">
    <property type="protein sequence ID" value="CAI0383365.1"/>
    <property type="molecule type" value="Genomic_DNA"/>
</dbReference>
<evidence type="ECO:0000256" key="1">
    <source>
        <dbReference type="SAM" id="Coils"/>
    </source>
</evidence>
<reference evidence="2" key="1">
    <citation type="submission" date="2022-08" db="EMBL/GenBank/DDBJ databases">
        <authorList>
            <person name="Gutierrez-Valencia J."/>
        </authorList>
    </citation>
    <scope>NUCLEOTIDE SEQUENCE</scope>
</reference>
<keyword evidence="3" id="KW-1185">Reference proteome</keyword>
<comment type="caution">
    <text evidence="2">The sequence shown here is derived from an EMBL/GenBank/DDBJ whole genome shotgun (WGS) entry which is preliminary data.</text>
</comment>
<dbReference type="InterPro" id="IPR004252">
    <property type="entry name" value="Probable_transposase_24"/>
</dbReference>
<dbReference type="PANTHER" id="PTHR33144">
    <property type="entry name" value="OS10G0409366 PROTEIN-RELATED"/>
    <property type="match status" value="1"/>
</dbReference>